<dbReference type="AlphaFoldDB" id="A0A6M4H2S1"/>
<dbReference type="Proteomes" id="UP000501534">
    <property type="component" value="Chromosome"/>
</dbReference>
<organism evidence="2 3">
    <name type="scientific">Usitatibacter rugosus</name>
    <dbReference type="NCBI Taxonomy" id="2732067"/>
    <lineage>
        <taxon>Bacteria</taxon>
        <taxon>Pseudomonadati</taxon>
        <taxon>Pseudomonadota</taxon>
        <taxon>Betaproteobacteria</taxon>
        <taxon>Nitrosomonadales</taxon>
        <taxon>Usitatibacteraceae</taxon>
        <taxon>Usitatibacter</taxon>
    </lineage>
</organism>
<evidence type="ECO:0000313" key="2">
    <source>
        <dbReference type="EMBL" id="QJR12117.1"/>
    </source>
</evidence>
<gene>
    <name evidence="2" type="ORF">DSM104443_03201</name>
</gene>
<dbReference type="InterPro" id="IPR005122">
    <property type="entry name" value="Uracil-DNA_glycosylase-like"/>
</dbReference>
<protein>
    <recommendedName>
        <fullName evidence="1">Uracil-DNA glycosylase-like domain-containing protein</fullName>
    </recommendedName>
</protein>
<sequence>MSPTRFVSELAALRIADCFNPYGEQCPIFDVSGAADQRRQILEAIVASAASRGARALWVGRDLGHRGGRRTGLAFTDDLSAPLHTARWGVEFKASTIGPPVSERTATLVWSVLREVDDAVFLWNVFPLHPFVRDQPLSNRGHTSRERGVGEEFLRTLIGLLRPEIVYGIGADASSTLRRVAQCEVVSVRHPSYGGQSLFLRQMEDAYGPLKFASRRAQSSLL</sequence>
<dbReference type="CDD" id="cd10035">
    <property type="entry name" value="UDG_like"/>
    <property type="match status" value="1"/>
</dbReference>
<accession>A0A6M4H2S1</accession>
<dbReference type="SUPFAM" id="SSF52141">
    <property type="entry name" value="Uracil-DNA glycosylase-like"/>
    <property type="match status" value="1"/>
</dbReference>
<dbReference type="Gene3D" id="3.40.470.10">
    <property type="entry name" value="Uracil-DNA glycosylase-like domain"/>
    <property type="match status" value="1"/>
</dbReference>
<dbReference type="KEGG" id="uru:DSM104443_03201"/>
<name>A0A6M4H2S1_9PROT</name>
<dbReference type="InterPro" id="IPR036895">
    <property type="entry name" value="Uracil-DNA_glycosylase-like_sf"/>
</dbReference>
<dbReference type="Pfam" id="PF03167">
    <property type="entry name" value="UDG"/>
    <property type="match status" value="1"/>
</dbReference>
<feature type="domain" description="Uracil-DNA glycosylase-like" evidence="1">
    <location>
        <begin position="53"/>
        <end position="193"/>
    </location>
</feature>
<proteinExistence type="predicted"/>
<evidence type="ECO:0000259" key="1">
    <source>
        <dbReference type="Pfam" id="PF03167"/>
    </source>
</evidence>
<reference evidence="2 3" key="1">
    <citation type="submission" date="2020-04" db="EMBL/GenBank/DDBJ databases">
        <title>Usitatibacter rugosus gen. nov., sp. nov. and Usitatibacter palustris sp. nov., novel members of Usitatibacteraceae fam. nov. within the order Nitrosomonadales isolated from soil.</title>
        <authorList>
            <person name="Huber K.J."/>
            <person name="Neumann-Schaal M."/>
            <person name="Geppert A."/>
            <person name="Luckner M."/>
            <person name="Wanner G."/>
            <person name="Overmann J."/>
        </authorList>
    </citation>
    <scope>NUCLEOTIDE SEQUENCE [LARGE SCALE GENOMIC DNA]</scope>
    <source>
        <strain evidence="2 3">0125_3</strain>
    </source>
</reference>
<dbReference type="EMBL" id="CP053069">
    <property type="protein sequence ID" value="QJR12117.1"/>
    <property type="molecule type" value="Genomic_DNA"/>
</dbReference>
<evidence type="ECO:0000313" key="3">
    <source>
        <dbReference type="Proteomes" id="UP000501534"/>
    </source>
</evidence>
<keyword evidence="3" id="KW-1185">Reference proteome</keyword>